<dbReference type="Pfam" id="PF01753">
    <property type="entry name" value="zf-MYND"/>
    <property type="match status" value="1"/>
</dbReference>
<evidence type="ECO:0000259" key="6">
    <source>
        <dbReference type="PROSITE" id="PS50865"/>
    </source>
</evidence>
<organism evidence="7 8">
    <name type="scientific">Periplaneta americana</name>
    <name type="common">American cockroach</name>
    <name type="synonym">Blatta americana</name>
    <dbReference type="NCBI Taxonomy" id="6978"/>
    <lineage>
        <taxon>Eukaryota</taxon>
        <taxon>Metazoa</taxon>
        <taxon>Ecdysozoa</taxon>
        <taxon>Arthropoda</taxon>
        <taxon>Hexapoda</taxon>
        <taxon>Insecta</taxon>
        <taxon>Pterygota</taxon>
        <taxon>Neoptera</taxon>
        <taxon>Polyneoptera</taxon>
        <taxon>Dictyoptera</taxon>
        <taxon>Blattodea</taxon>
        <taxon>Blattoidea</taxon>
        <taxon>Blattidae</taxon>
        <taxon>Blattinae</taxon>
        <taxon>Periplaneta</taxon>
    </lineage>
</organism>
<comment type="caution">
    <text evidence="7">The sequence shown here is derived from an EMBL/GenBank/DDBJ whole genome shotgun (WGS) entry which is preliminary data.</text>
</comment>
<dbReference type="Gene3D" id="2.170.270.10">
    <property type="entry name" value="SET domain"/>
    <property type="match status" value="1"/>
</dbReference>
<keyword evidence="3" id="KW-0862">Zinc</keyword>
<evidence type="ECO:0008006" key="9">
    <source>
        <dbReference type="Google" id="ProtNLM"/>
    </source>
</evidence>
<dbReference type="SUPFAM" id="SSF82199">
    <property type="entry name" value="SET domain"/>
    <property type="match status" value="1"/>
</dbReference>
<dbReference type="SUPFAM" id="SSF144232">
    <property type="entry name" value="HIT/MYND zinc finger-like"/>
    <property type="match status" value="1"/>
</dbReference>
<proteinExistence type="predicted"/>
<evidence type="ECO:0000259" key="5">
    <source>
        <dbReference type="PROSITE" id="PS50280"/>
    </source>
</evidence>
<dbReference type="PANTHER" id="PTHR46455">
    <property type="entry name" value="SET AND MYND DOMAIN CONTAINING, ARTHROPOD-SPECIFIC, MEMBER 4, ISOFORM A"/>
    <property type="match status" value="1"/>
</dbReference>
<dbReference type="Gene3D" id="1.10.220.160">
    <property type="match status" value="1"/>
</dbReference>
<dbReference type="PROSITE" id="PS50865">
    <property type="entry name" value="ZF_MYND_2"/>
    <property type="match status" value="1"/>
</dbReference>
<evidence type="ECO:0000256" key="3">
    <source>
        <dbReference type="ARBA" id="ARBA00022833"/>
    </source>
</evidence>
<dbReference type="PROSITE" id="PS50280">
    <property type="entry name" value="SET"/>
    <property type="match status" value="1"/>
</dbReference>
<evidence type="ECO:0000313" key="8">
    <source>
        <dbReference type="Proteomes" id="UP001148838"/>
    </source>
</evidence>
<dbReference type="InterPro" id="IPR053010">
    <property type="entry name" value="SET_SmydA-8"/>
</dbReference>
<feature type="domain" description="MYND-type" evidence="6">
    <location>
        <begin position="162"/>
        <end position="198"/>
    </location>
</feature>
<keyword evidence="8" id="KW-1185">Reference proteome</keyword>
<reference evidence="7 8" key="1">
    <citation type="journal article" date="2022" name="Allergy">
        <title>Genome assembly and annotation of Periplaneta americana reveal a comprehensive cockroach allergen profile.</title>
        <authorList>
            <person name="Wang L."/>
            <person name="Xiong Q."/>
            <person name="Saelim N."/>
            <person name="Wang L."/>
            <person name="Nong W."/>
            <person name="Wan A.T."/>
            <person name="Shi M."/>
            <person name="Liu X."/>
            <person name="Cao Q."/>
            <person name="Hui J.H.L."/>
            <person name="Sookrung N."/>
            <person name="Leung T.F."/>
            <person name="Tungtrongchitr A."/>
            <person name="Tsui S.K.W."/>
        </authorList>
    </citation>
    <scope>NUCLEOTIDE SEQUENCE [LARGE SCALE GENOMIC DNA]</scope>
    <source>
        <strain evidence="7">PWHHKU_190912</strain>
    </source>
</reference>
<dbReference type="Proteomes" id="UP001148838">
    <property type="component" value="Unassembled WGS sequence"/>
</dbReference>
<dbReference type="SUPFAM" id="SSF56672">
    <property type="entry name" value="DNA/RNA polymerases"/>
    <property type="match status" value="1"/>
</dbReference>
<evidence type="ECO:0000313" key="7">
    <source>
        <dbReference type="EMBL" id="KAJ4438510.1"/>
    </source>
</evidence>
<keyword evidence="1" id="KW-0479">Metal-binding</keyword>
<dbReference type="EMBL" id="JAJSOF020000019">
    <property type="protein sequence ID" value="KAJ4438510.1"/>
    <property type="molecule type" value="Genomic_DNA"/>
</dbReference>
<dbReference type="InterPro" id="IPR001214">
    <property type="entry name" value="SET_dom"/>
</dbReference>
<dbReference type="Gene3D" id="6.10.140.2220">
    <property type="match status" value="2"/>
</dbReference>
<accession>A0ABQ8SYI0</accession>
<dbReference type="InterPro" id="IPR046341">
    <property type="entry name" value="SET_dom_sf"/>
</dbReference>
<sequence length="737" mass="84276">MGNACYYSVEELLSSLLSKNLKVRIYKTVILPVVLYGCETWTLTLGEEHRLRLSENKVLRKIFGAKRDEVTGEWRKLHNTELHALYSSPDIIRNIKSRRLRWAGHVARMGESRNAYRVLVGRLEGKRPLGRPRRRWEDNIKKDLREVGYDDRDVSAMGAETCAVCRQPAQQRCGGCHVTYYCCRDHQRLDWKGHRERCKPFKEMRNGKATGVDGISTELVKCLDEDKKEILSLCNEINEQDDWPEDFTETVLLPIPKNNNVKKCNEFRTISLISHSAKILLRILNRRLYSKMEEQLEEKQFGFRKGKVTRDAVGLLQTIGERYLKIFTILFFLVAENKILGRHLIATRDLKVGEIILQELPLVAGPSQVTPPVCLGCYRLLTEQNAKTCTECGWPVCSEVCAHATAHRAECSFTKLHKGSKVTVRNFQQPHPIYQCVTALRCLYLRDSNPVAWERLQSLESHCAERKKTPRYEEDRVTVAQFVRRFFCLQEFSEDDILRVCGILQVNGHEVPVTEPAHVAVYDQASLLEHSCRPNCAKSFTSEGGLIVRTMEPVLKGQHLSICYTDALWGTANRRHHLAETKFFWCRCTRCADPTEFGTHFSAIRCLEKPCEGFMLPENSLSEERELEKASWRCTRCSAPVPARQVLGVLERVGVALTSMQKGDPRACERFLSQFAPELHPNHYYLTDVRLALAQLYGQDSDVGLPGVSDHDLTEKISLCRQLLSLVNALVPGMCHN</sequence>
<dbReference type="InterPro" id="IPR043502">
    <property type="entry name" value="DNA/RNA_pol_sf"/>
</dbReference>
<keyword evidence="2 4" id="KW-0863">Zinc-finger</keyword>
<protein>
    <recommendedName>
        <fullName evidence="9">Protein msta</fullName>
    </recommendedName>
</protein>
<evidence type="ECO:0000256" key="1">
    <source>
        <dbReference type="ARBA" id="ARBA00022723"/>
    </source>
</evidence>
<name>A0ABQ8SYI0_PERAM</name>
<evidence type="ECO:0000256" key="4">
    <source>
        <dbReference type="PROSITE-ProRule" id="PRU00134"/>
    </source>
</evidence>
<dbReference type="PROSITE" id="PS01360">
    <property type="entry name" value="ZF_MYND_1"/>
    <property type="match status" value="1"/>
</dbReference>
<dbReference type="InterPro" id="IPR002893">
    <property type="entry name" value="Znf_MYND"/>
</dbReference>
<dbReference type="CDD" id="cd20071">
    <property type="entry name" value="SET_SMYD"/>
    <property type="match status" value="1"/>
</dbReference>
<evidence type="ECO:0000256" key="2">
    <source>
        <dbReference type="ARBA" id="ARBA00022771"/>
    </source>
</evidence>
<dbReference type="Pfam" id="PF00856">
    <property type="entry name" value="SET"/>
    <property type="match status" value="1"/>
</dbReference>
<feature type="domain" description="SET" evidence="5">
    <location>
        <begin position="325"/>
        <end position="565"/>
    </location>
</feature>
<dbReference type="SMART" id="SM00317">
    <property type="entry name" value="SET"/>
    <property type="match status" value="1"/>
</dbReference>
<gene>
    <name evidence="7" type="ORF">ANN_14455</name>
</gene>
<dbReference type="PANTHER" id="PTHR46455:SF4">
    <property type="entry name" value="GH11294P"/>
    <property type="match status" value="1"/>
</dbReference>